<keyword evidence="1" id="KW-0175">Coiled coil</keyword>
<keyword evidence="2" id="KW-1133">Transmembrane helix</keyword>
<gene>
    <name evidence="3" type="ORF">CTLFYP3_03191</name>
</gene>
<feature type="transmembrane region" description="Helical" evidence="2">
    <location>
        <begin position="12"/>
        <end position="36"/>
    </location>
</feature>
<name>A0A6N3GEH6_9CLOT</name>
<organism evidence="3">
    <name type="scientific">Clostridium tertium</name>
    <dbReference type="NCBI Taxonomy" id="1559"/>
    <lineage>
        <taxon>Bacteria</taxon>
        <taxon>Bacillati</taxon>
        <taxon>Bacillota</taxon>
        <taxon>Clostridia</taxon>
        <taxon>Eubacteriales</taxon>
        <taxon>Clostridiaceae</taxon>
        <taxon>Clostridium</taxon>
    </lineage>
</organism>
<evidence type="ECO:0000313" key="3">
    <source>
        <dbReference type="EMBL" id="VYU62695.1"/>
    </source>
</evidence>
<dbReference type="EMBL" id="CACRTO010000047">
    <property type="protein sequence ID" value="VYU62695.1"/>
    <property type="molecule type" value="Genomic_DNA"/>
</dbReference>
<sequence length="144" mass="16879">MHIKVMKKKKGFSLVETIIIFMLIIVISNISLKFILNNYLRSQQYYTYSDVKSLSIDDEAYLDILNVKVKNNSEVLNDIQNLNKEIKEIDSSLKKYALEKVNNKYYITKTKNSSKIYIGLDENRDKEYLFSPSTYKTQYIYGGS</sequence>
<protein>
    <submittedName>
        <fullName evidence="3">Uncharacterized protein</fullName>
    </submittedName>
</protein>
<dbReference type="RefSeq" id="WP_156627642.1">
    <property type="nucleotide sequence ID" value="NZ_CACRTO010000047.1"/>
</dbReference>
<accession>A0A6N3GEH6</accession>
<feature type="coiled-coil region" evidence="1">
    <location>
        <begin position="72"/>
        <end position="99"/>
    </location>
</feature>
<reference evidence="3" key="1">
    <citation type="submission" date="2019-11" db="EMBL/GenBank/DDBJ databases">
        <authorList>
            <person name="Feng L."/>
        </authorList>
    </citation>
    <scope>NUCLEOTIDE SEQUENCE</scope>
    <source>
        <strain evidence="3">CTertiumLFYP3</strain>
    </source>
</reference>
<dbReference type="AlphaFoldDB" id="A0A6N3GEH6"/>
<keyword evidence="2" id="KW-0472">Membrane</keyword>
<proteinExistence type="predicted"/>
<keyword evidence="2" id="KW-0812">Transmembrane</keyword>
<evidence type="ECO:0000256" key="2">
    <source>
        <dbReference type="SAM" id="Phobius"/>
    </source>
</evidence>
<evidence type="ECO:0000256" key="1">
    <source>
        <dbReference type="SAM" id="Coils"/>
    </source>
</evidence>